<evidence type="ECO:0000313" key="6">
    <source>
        <dbReference type="EMBL" id="AKB12693.1"/>
    </source>
</evidence>
<gene>
    <name evidence="4" type="primary">msrA</name>
    <name evidence="6" type="ORF">MSTHT_0935</name>
</gene>
<dbReference type="FunFam" id="3.30.1060.10:FF:000008">
    <property type="entry name" value="Peptide methionine sulfoxide reductase MsrA"/>
    <property type="match status" value="1"/>
</dbReference>
<feature type="active site" evidence="4">
    <location>
        <position position="30"/>
    </location>
</feature>
<dbReference type="HAMAP" id="MF_01401">
    <property type="entry name" value="MsrA"/>
    <property type="match status" value="1"/>
</dbReference>
<dbReference type="GO" id="GO:0008113">
    <property type="term" value="F:peptide-methionine (S)-S-oxide reductase activity"/>
    <property type="evidence" value="ECO:0007669"/>
    <property type="project" value="UniProtKB-UniRule"/>
</dbReference>
<dbReference type="SUPFAM" id="SSF55068">
    <property type="entry name" value="Peptide methionine sulfoxide reductase"/>
    <property type="match status" value="1"/>
</dbReference>
<evidence type="ECO:0000256" key="4">
    <source>
        <dbReference type="HAMAP-Rule" id="MF_01401"/>
    </source>
</evidence>
<evidence type="ECO:0000256" key="3">
    <source>
        <dbReference type="ARBA" id="ARBA00048782"/>
    </source>
</evidence>
<dbReference type="PATRIC" id="fig|523844.20.peg.1205"/>
<dbReference type="PANTHER" id="PTHR42799:SF2">
    <property type="entry name" value="MITOCHONDRIAL PEPTIDE METHIONINE SULFOXIDE REDUCTASE"/>
    <property type="match status" value="1"/>
</dbReference>
<accession>A0A0E3KPC6</accession>
<dbReference type="KEGG" id="mthr:MSTHT_0935"/>
<evidence type="ECO:0000313" key="7">
    <source>
        <dbReference type="Proteomes" id="UP000066529"/>
    </source>
</evidence>
<dbReference type="InterPro" id="IPR050162">
    <property type="entry name" value="MsrA_MetSO_reductase"/>
</dbReference>
<dbReference type="GeneID" id="41603748"/>
<evidence type="ECO:0000259" key="5">
    <source>
        <dbReference type="Pfam" id="PF01625"/>
    </source>
</evidence>
<comment type="similarity">
    <text evidence="4">Belongs to the MsrA Met sulfoxide reductase family.</text>
</comment>
<comment type="function">
    <text evidence="4">Has an important function as a repair enzyme for proteins that have been inactivated by oxidation. Catalyzes the reversible oxidation-reduction of methionine sulfoxide in proteins to methionine.</text>
</comment>
<reference evidence="6 7" key="1">
    <citation type="submission" date="2014-07" db="EMBL/GenBank/DDBJ databases">
        <title>Methanogenic archaea and the global carbon cycle.</title>
        <authorList>
            <person name="Henriksen J.R."/>
            <person name="Luke J."/>
            <person name="Reinhart S."/>
            <person name="Benedict M.N."/>
            <person name="Youngblut N.D."/>
            <person name="Metcalf M.E."/>
            <person name="Whitaker R.J."/>
            <person name="Metcalf W.W."/>
        </authorList>
    </citation>
    <scope>NUCLEOTIDE SEQUENCE [LARGE SCALE GENOMIC DNA]</scope>
    <source>
        <strain evidence="7">ATCC 43570 / DSM 1825 / OCM 12 / VKM B-1830 / TM-1</strain>
    </source>
</reference>
<dbReference type="RefSeq" id="WP_231588200.1">
    <property type="nucleotide sequence ID" value="NZ_CP009501.1"/>
</dbReference>
<evidence type="ECO:0000256" key="2">
    <source>
        <dbReference type="ARBA" id="ARBA00047806"/>
    </source>
</evidence>
<name>A0A0E3KPC6_METTT</name>
<dbReference type="InterPro" id="IPR036509">
    <property type="entry name" value="Met_Sox_Rdtase_MsrA_sf"/>
</dbReference>
<comment type="catalytic activity">
    <reaction evidence="3 4">
        <text>[thioredoxin]-disulfide + L-methionine + H2O = L-methionine (S)-S-oxide + [thioredoxin]-dithiol</text>
        <dbReference type="Rhea" id="RHEA:19993"/>
        <dbReference type="Rhea" id="RHEA-COMP:10698"/>
        <dbReference type="Rhea" id="RHEA-COMP:10700"/>
        <dbReference type="ChEBI" id="CHEBI:15377"/>
        <dbReference type="ChEBI" id="CHEBI:29950"/>
        <dbReference type="ChEBI" id="CHEBI:50058"/>
        <dbReference type="ChEBI" id="CHEBI:57844"/>
        <dbReference type="ChEBI" id="CHEBI:58772"/>
        <dbReference type="EC" id="1.8.4.11"/>
    </reaction>
</comment>
<keyword evidence="1 4" id="KW-0560">Oxidoreductase</keyword>
<sequence>MEENQTAETNPDFFENPGGGLEKATFAAGCFWGVEEAFRQVKGVVATAVGFSGGHFEHPTYEQVCNLDTGHAEAVRVIFDPKVVSYETLLDVFWKIHDPTTKDRQGPDIGKQYRSVIFYHNEEQKAAALASKEKLEKSGAFKNPIVTEIVPISEFYMAEEYHQQYYEKKGFLKNVFRSFKK</sequence>
<dbReference type="AlphaFoldDB" id="A0A0E3KPC6"/>
<evidence type="ECO:0000256" key="1">
    <source>
        <dbReference type="ARBA" id="ARBA00023002"/>
    </source>
</evidence>
<protein>
    <recommendedName>
        <fullName evidence="4">Peptide methionine sulfoxide reductase MsrA</fullName>
        <shortName evidence="4">Protein-methionine-S-oxide reductase</shortName>
        <ecNumber evidence="4">1.8.4.11</ecNumber>
    </recommendedName>
    <alternativeName>
        <fullName evidence="4">Peptide-methionine (S)-S-oxide reductase</fullName>
        <shortName evidence="4">Peptide Met(O) reductase</shortName>
    </alternativeName>
</protein>
<dbReference type="Gene3D" id="3.30.1060.10">
    <property type="entry name" value="Peptide methionine sulphoxide reductase MsrA"/>
    <property type="match status" value="1"/>
</dbReference>
<dbReference type="HOGENOM" id="CLU_031040_10_0_2"/>
<dbReference type="STRING" id="523844.MSTHT_0935"/>
<dbReference type="Proteomes" id="UP000066529">
    <property type="component" value="Chromosome"/>
</dbReference>
<dbReference type="NCBIfam" id="TIGR00401">
    <property type="entry name" value="msrA"/>
    <property type="match status" value="1"/>
</dbReference>
<dbReference type="GO" id="GO:0033744">
    <property type="term" value="F:L-methionine:thioredoxin-disulfide S-oxidoreductase activity"/>
    <property type="evidence" value="ECO:0007669"/>
    <property type="project" value="RHEA"/>
</dbReference>
<comment type="catalytic activity">
    <reaction evidence="2 4">
        <text>L-methionyl-[protein] + [thioredoxin]-disulfide + H2O = L-methionyl-(S)-S-oxide-[protein] + [thioredoxin]-dithiol</text>
        <dbReference type="Rhea" id="RHEA:14217"/>
        <dbReference type="Rhea" id="RHEA-COMP:10698"/>
        <dbReference type="Rhea" id="RHEA-COMP:10700"/>
        <dbReference type="Rhea" id="RHEA-COMP:12313"/>
        <dbReference type="Rhea" id="RHEA-COMP:12315"/>
        <dbReference type="ChEBI" id="CHEBI:15377"/>
        <dbReference type="ChEBI" id="CHEBI:16044"/>
        <dbReference type="ChEBI" id="CHEBI:29950"/>
        <dbReference type="ChEBI" id="CHEBI:44120"/>
        <dbReference type="ChEBI" id="CHEBI:50058"/>
        <dbReference type="EC" id="1.8.4.11"/>
    </reaction>
</comment>
<feature type="domain" description="Peptide methionine sulphoxide reductase MsrA" evidence="5">
    <location>
        <begin position="23"/>
        <end position="169"/>
    </location>
</feature>
<dbReference type="InterPro" id="IPR002569">
    <property type="entry name" value="Met_Sox_Rdtase_MsrA_dom"/>
</dbReference>
<organism evidence="6 7">
    <name type="scientific">Methanosarcina thermophila (strain ATCC 43570 / DSM 1825 / OCM 12 / VKM B-1830 / TM-1)</name>
    <dbReference type="NCBI Taxonomy" id="523844"/>
    <lineage>
        <taxon>Archaea</taxon>
        <taxon>Methanobacteriati</taxon>
        <taxon>Methanobacteriota</taxon>
        <taxon>Stenosarchaea group</taxon>
        <taxon>Methanomicrobia</taxon>
        <taxon>Methanosarcinales</taxon>
        <taxon>Methanosarcinaceae</taxon>
        <taxon>Methanosarcina</taxon>
    </lineage>
</organism>
<proteinExistence type="inferred from homology"/>
<dbReference type="Pfam" id="PF01625">
    <property type="entry name" value="PMSR"/>
    <property type="match status" value="1"/>
</dbReference>
<dbReference type="PANTHER" id="PTHR42799">
    <property type="entry name" value="MITOCHONDRIAL PEPTIDE METHIONINE SULFOXIDE REDUCTASE"/>
    <property type="match status" value="1"/>
</dbReference>
<dbReference type="GO" id="GO:0034599">
    <property type="term" value="P:cellular response to oxidative stress"/>
    <property type="evidence" value="ECO:0007669"/>
    <property type="project" value="TreeGrafter"/>
</dbReference>
<dbReference type="EMBL" id="CP009501">
    <property type="protein sequence ID" value="AKB12693.1"/>
    <property type="molecule type" value="Genomic_DNA"/>
</dbReference>
<dbReference type="EC" id="1.8.4.11" evidence="4"/>
<dbReference type="GO" id="GO:0005737">
    <property type="term" value="C:cytoplasm"/>
    <property type="evidence" value="ECO:0007669"/>
    <property type="project" value="TreeGrafter"/>
</dbReference>